<reference evidence="1 2" key="1">
    <citation type="submission" date="2018-02" db="EMBL/GenBank/DDBJ databases">
        <title>Genomic Encyclopedia of Archaeal and Bacterial Type Strains, Phase II (KMG-II): from individual species to whole genera.</title>
        <authorList>
            <person name="Goeker M."/>
        </authorList>
    </citation>
    <scope>NUCLEOTIDE SEQUENCE [LARGE SCALE GENOMIC DNA]</scope>
    <source>
        <strain evidence="1 2">DSM 29526</strain>
    </source>
</reference>
<sequence>MPLIHHLDGVKVLMYMNDHPPPHFHVAYGEHEAQVEIATQAVMHGTLPKNKLKKVRDWAKENKENLLALFNRLNPPIKR</sequence>
<evidence type="ECO:0000313" key="1">
    <source>
        <dbReference type="EMBL" id="PPK84694.1"/>
    </source>
</evidence>
<keyword evidence="2" id="KW-1185">Reference proteome</keyword>
<dbReference type="Pfam" id="PF13711">
    <property type="entry name" value="DUF4160"/>
    <property type="match status" value="1"/>
</dbReference>
<proteinExistence type="predicted"/>
<protein>
    <submittedName>
        <fullName evidence="1">Uncharacterized protein DUF4160</fullName>
    </submittedName>
</protein>
<gene>
    <name evidence="1" type="ORF">CLV84_3856</name>
</gene>
<name>A0A2S6I152_9BACT</name>
<organism evidence="1 2">
    <name type="scientific">Neolewinella xylanilytica</name>
    <dbReference type="NCBI Taxonomy" id="1514080"/>
    <lineage>
        <taxon>Bacteria</taxon>
        <taxon>Pseudomonadati</taxon>
        <taxon>Bacteroidota</taxon>
        <taxon>Saprospiria</taxon>
        <taxon>Saprospirales</taxon>
        <taxon>Lewinellaceae</taxon>
        <taxon>Neolewinella</taxon>
    </lineage>
</organism>
<dbReference type="RefSeq" id="WP_104421413.1">
    <property type="nucleotide sequence ID" value="NZ_PTJC01000007.1"/>
</dbReference>
<dbReference type="Proteomes" id="UP000237662">
    <property type="component" value="Unassembled WGS sequence"/>
</dbReference>
<accession>A0A2S6I152</accession>
<dbReference type="InterPro" id="IPR025427">
    <property type="entry name" value="DUF4160"/>
</dbReference>
<dbReference type="AlphaFoldDB" id="A0A2S6I152"/>
<dbReference type="OrthoDB" id="122670at2"/>
<evidence type="ECO:0000313" key="2">
    <source>
        <dbReference type="Proteomes" id="UP000237662"/>
    </source>
</evidence>
<comment type="caution">
    <text evidence="1">The sequence shown here is derived from an EMBL/GenBank/DDBJ whole genome shotgun (WGS) entry which is preliminary data.</text>
</comment>
<dbReference type="EMBL" id="PTJC01000007">
    <property type="protein sequence ID" value="PPK84694.1"/>
    <property type="molecule type" value="Genomic_DNA"/>
</dbReference>